<dbReference type="OrthoDB" id="433309at2759"/>
<feature type="compositionally biased region" description="Polar residues" evidence="1">
    <location>
        <begin position="295"/>
        <end position="306"/>
    </location>
</feature>
<dbReference type="GO" id="GO:0071897">
    <property type="term" value="P:DNA biosynthetic process"/>
    <property type="evidence" value="ECO:0007669"/>
    <property type="project" value="UniProtKB-ARBA"/>
</dbReference>
<feature type="compositionally biased region" description="Low complexity" evidence="1">
    <location>
        <begin position="783"/>
        <end position="796"/>
    </location>
</feature>
<dbReference type="Proteomes" id="UP000479190">
    <property type="component" value="Unassembled WGS sequence"/>
</dbReference>
<dbReference type="AlphaFoldDB" id="A0A6H5I317"/>
<gene>
    <name evidence="2" type="ORF">TBRA_LOCUS3723</name>
</gene>
<feature type="compositionally biased region" description="Polar residues" evidence="1">
    <location>
        <begin position="713"/>
        <end position="724"/>
    </location>
</feature>
<dbReference type="InterPro" id="IPR043502">
    <property type="entry name" value="DNA/RNA_pol_sf"/>
</dbReference>
<evidence type="ECO:0000313" key="3">
    <source>
        <dbReference type="Proteomes" id="UP000479190"/>
    </source>
</evidence>
<feature type="compositionally biased region" description="Gly residues" evidence="1">
    <location>
        <begin position="727"/>
        <end position="744"/>
    </location>
</feature>
<feature type="region of interest" description="Disordered" evidence="1">
    <location>
        <begin position="348"/>
        <end position="397"/>
    </location>
</feature>
<feature type="region of interest" description="Disordered" evidence="1">
    <location>
        <begin position="656"/>
        <end position="678"/>
    </location>
</feature>
<dbReference type="Gene3D" id="3.30.70.270">
    <property type="match status" value="1"/>
</dbReference>
<feature type="region of interest" description="Disordered" evidence="1">
    <location>
        <begin position="605"/>
        <end position="643"/>
    </location>
</feature>
<reference evidence="2 3" key="1">
    <citation type="submission" date="2020-02" db="EMBL/GenBank/DDBJ databases">
        <authorList>
            <person name="Ferguson B K."/>
        </authorList>
    </citation>
    <scope>NUCLEOTIDE SEQUENCE [LARGE SCALE GENOMIC DNA]</scope>
</reference>
<keyword evidence="3" id="KW-1185">Reference proteome</keyword>
<accession>A0A6H5I317</accession>
<dbReference type="InterPro" id="IPR043128">
    <property type="entry name" value="Rev_trsase/Diguanyl_cyclase"/>
</dbReference>
<feature type="region of interest" description="Disordered" evidence="1">
    <location>
        <begin position="713"/>
        <end position="802"/>
    </location>
</feature>
<protein>
    <recommendedName>
        <fullName evidence="4">Reverse transcriptase domain-containing protein</fullName>
    </recommendedName>
</protein>
<proteinExistence type="predicted"/>
<dbReference type="EMBL" id="CADCXV010000653">
    <property type="protein sequence ID" value="CAB0031760.1"/>
    <property type="molecule type" value="Genomic_DNA"/>
</dbReference>
<evidence type="ECO:0008006" key="4">
    <source>
        <dbReference type="Google" id="ProtNLM"/>
    </source>
</evidence>
<feature type="compositionally biased region" description="Low complexity" evidence="1">
    <location>
        <begin position="362"/>
        <end position="389"/>
    </location>
</feature>
<feature type="compositionally biased region" description="Polar residues" evidence="1">
    <location>
        <begin position="669"/>
        <end position="678"/>
    </location>
</feature>
<feature type="region of interest" description="Disordered" evidence="1">
    <location>
        <begin position="107"/>
        <end position="135"/>
    </location>
</feature>
<feature type="region of interest" description="Disordered" evidence="1">
    <location>
        <begin position="279"/>
        <end position="306"/>
    </location>
</feature>
<sequence length="802" mass="87875">MHLAGLRNSAQTFQRAMNSSATRPTIIPIIRCYQDDILVLSTGHEEHARHLRELFTVLRDREAPRQLDQVPAWPGGGHLRRVFAGTSDVGRSSVCHASSARCIATTAPSSEISTRPDSPFRAHTSSRPRQDAPCRRMSKLSHHHRQVYAVARGDTTHGHHSLNPSRKELKALHKHWIALFGAALDNHHRSGRSIRVKAVVKAAWRNGLAPSTSIPARTILRRMRWSSVCIGHSKRLSNARRRRLGHQPCQRFSWAYAQPSRRIYRRHLRKWCLEQPYASQESSSSSKKQHRRRLPSSSWHCVRTRTVSSAESTTARIIVDINGSEKGTLDGPAQAPPTMRRRMRRAKLRNAKLRSPRNQRLPQSPRTPRTPTPTAQPASATQPRTSAETTPPPTRARTRRVAFFITLAKCEVHWEGSGCGDFQRRKARARRSRRCLGLPPTLILVPCTRPFLVRVRLFSGAAPPGGRVGSLKSQKWGKIVNIIDMLSCVSERDYSAQEVAHILMGWPLYSSSRSFVYVNTNVSDWHKLENVHPRAQILSPRSRTFDQSNVILRGPRICARGREAVAIRSAAIEFTHTRKRLSIIPPHPPASTSCDDDCNLATENLHSSSSSSSSGGATTAFANCAPPAPEQQQQQQQRQHRLDTKCDREFVEMEVPFNGGAPKRPGSPSPLTSPAHSTASRGVATGLLQSCCGRCYPQRYQVRGRRGILASTGSISESAQQQSKALLGGGSSGNDGGGGGGHGSGAEDDPAQVPNVTFRGLSASGDQAGGGGPSTSAARGLTASASASSKLASSSSFNETRV</sequence>
<feature type="compositionally biased region" description="Polar residues" evidence="1">
    <location>
        <begin position="107"/>
        <end position="116"/>
    </location>
</feature>
<feature type="compositionally biased region" description="Basic residues" evidence="1">
    <location>
        <begin position="348"/>
        <end position="357"/>
    </location>
</feature>
<name>A0A6H5I317_9HYME</name>
<evidence type="ECO:0000256" key="1">
    <source>
        <dbReference type="SAM" id="MobiDB-lite"/>
    </source>
</evidence>
<dbReference type="SUPFAM" id="SSF56672">
    <property type="entry name" value="DNA/RNA polymerases"/>
    <property type="match status" value="1"/>
</dbReference>
<organism evidence="2 3">
    <name type="scientific">Trichogramma brassicae</name>
    <dbReference type="NCBI Taxonomy" id="86971"/>
    <lineage>
        <taxon>Eukaryota</taxon>
        <taxon>Metazoa</taxon>
        <taxon>Ecdysozoa</taxon>
        <taxon>Arthropoda</taxon>
        <taxon>Hexapoda</taxon>
        <taxon>Insecta</taxon>
        <taxon>Pterygota</taxon>
        <taxon>Neoptera</taxon>
        <taxon>Endopterygota</taxon>
        <taxon>Hymenoptera</taxon>
        <taxon>Apocrita</taxon>
        <taxon>Proctotrupomorpha</taxon>
        <taxon>Chalcidoidea</taxon>
        <taxon>Trichogrammatidae</taxon>
        <taxon>Trichogramma</taxon>
    </lineage>
</organism>
<evidence type="ECO:0000313" key="2">
    <source>
        <dbReference type="EMBL" id="CAB0031760.1"/>
    </source>
</evidence>